<feature type="region of interest" description="Disordered" evidence="1">
    <location>
        <begin position="1"/>
        <end position="44"/>
    </location>
</feature>
<gene>
    <name evidence="3" type="ORF">SAMN06296052_110106</name>
</gene>
<dbReference type="Proteomes" id="UP000198432">
    <property type="component" value="Unassembled WGS sequence"/>
</dbReference>
<keyword evidence="2" id="KW-0812">Transmembrane</keyword>
<feature type="compositionally biased region" description="Low complexity" evidence="1">
    <location>
        <begin position="106"/>
        <end position="118"/>
    </location>
</feature>
<feature type="region of interest" description="Disordered" evidence="1">
    <location>
        <begin position="65"/>
        <end position="171"/>
    </location>
</feature>
<sequence>MKTRMESRTLGESKSTFSNIATIRQTKQHGEYSKDQKSTSGGGAVTMSLLVGAGAGILAGLLLAPEKGQDMRKRVTDSATKLGDQANKGLAAAKVKISSLTKKSGGEQSDQSDGSMSGTTPPAPAMGEAPGTVHKSPYTDPNKHSDSEVKSMINDPKTPGATNGPSIPPKV</sequence>
<feature type="compositionally biased region" description="Basic and acidic residues" evidence="1">
    <location>
        <begin position="1"/>
        <end position="11"/>
    </location>
</feature>
<evidence type="ECO:0000313" key="4">
    <source>
        <dbReference type="Proteomes" id="UP000198432"/>
    </source>
</evidence>
<evidence type="ECO:0000256" key="2">
    <source>
        <dbReference type="SAM" id="Phobius"/>
    </source>
</evidence>
<organism evidence="3 4">
    <name type="scientific">Pontibacter ummariensis</name>
    <dbReference type="NCBI Taxonomy" id="1610492"/>
    <lineage>
        <taxon>Bacteria</taxon>
        <taxon>Pseudomonadati</taxon>
        <taxon>Bacteroidota</taxon>
        <taxon>Cytophagia</taxon>
        <taxon>Cytophagales</taxon>
        <taxon>Hymenobacteraceae</taxon>
        <taxon>Pontibacter</taxon>
    </lineage>
</organism>
<evidence type="ECO:0000313" key="3">
    <source>
        <dbReference type="EMBL" id="SNS65261.1"/>
    </source>
</evidence>
<name>A0A239G853_9BACT</name>
<dbReference type="AlphaFoldDB" id="A0A239G853"/>
<feature type="compositionally biased region" description="Basic and acidic residues" evidence="1">
    <location>
        <begin position="67"/>
        <end position="76"/>
    </location>
</feature>
<keyword evidence="2" id="KW-0472">Membrane</keyword>
<dbReference type="InterPro" id="IPR024623">
    <property type="entry name" value="YtxH"/>
</dbReference>
<dbReference type="RefSeq" id="WP_089319514.1">
    <property type="nucleotide sequence ID" value="NZ_FZOQ01000010.1"/>
</dbReference>
<accession>A0A239G853</accession>
<evidence type="ECO:0000256" key="1">
    <source>
        <dbReference type="SAM" id="MobiDB-lite"/>
    </source>
</evidence>
<protein>
    <submittedName>
        <fullName evidence="3">YtxH-like protein</fullName>
    </submittedName>
</protein>
<dbReference type="Pfam" id="PF12732">
    <property type="entry name" value="YtxH"/>
    <property type="match status" value="1"/>
</dbReference>
<reference evidence="4" key="1">
    <citation type="submission" date="2017-06" db="EMBL/GenBank/DDBJ databases">
        <authorList>
            <person name="Varghese N."/>
            <person name="Submissions S."/>
        </authorList>
    </citation>
    <scope>NUCLEOTIDE SEQUENCE [LARGE SCALE GENOMIC DNA]</scope>
    <source>
        <strain evidence="4">NKM1</strain>
    </source>
</reference>
<dbReference type="EMBL" id="FZOQ01000010">
    <property type="protein sequence ID" value="SNS65261.1"/>
    <property type="molecule type" value="Genomic_DNA"/>
</dbReference>
<feature type="compositionally biased region" description="Polar residues" evidence="1">
    <location>
        <begin position="12"/>
        <end position="25"/>
    </location>
</feature>
<feature type="transmembrane region" description="Helical" evidence="2">
    <location>
        <begin position="44"/>
        <end position="64"/>
    </location>
</feature>
<feature type="compositionally biased region" description="Basic and acidic residues" evidence="1">
    <location>
        <begin position="28"/>
        <end position="37"/>
    </location>
</feature>
<proteinExistence type="predicted"/>
<keyword evidence="2" id="KW-1133">Transmembrane helix</keyword>
<keyword evidence="4" id="KW-1185">Reference proteome</keyword>